<keyword evidence="4 5" id="KW-0539">Nucleus</keyword>
<feature type="domain" description="Large ribosomal subunit protein uL10-like insertion" evidence="6">
    <location>
        <begin position="134"/>
        <end position="205"/>
    </location>
</feature>
<reference evidence="7" key="1">
    <citation type="submission" date="2020-06" db="EMBL/GenBank/DDBJ databases">
        <authorList>
            <consortium name="Plant Systems Biology data submission"/>
        </authorList>
    </citation>
    <scope>NUCLEOTIDE SEQUENCE</scope>
    <source>
        <strain evidence="7">D6</strain>
    </source>
</reference>
<dbReference type="PANTHER" id="PTHR45841:SF1">
    <property type="entry name" value="MRNA TURNOVER PROTEIN 4 HOMOLOG"/>
    <property type="match status" value="1"/>
</dbReference>
<comment type="similarity">
    <text evidence="2 5">Belongs to the universal ribosomal protein uL10 family.</text>
</comment>
<dbReference type="GO" id="GO:0003723">
    <property type="term" value="F:RNA binding"/>
    <property type="evidence" value="ECO:0007669"/>
    <property type="project" value="TreeGrafter"/>
</dbReference>
<dbReference type="Proteomes" id="UP001153069">
    <property type="component" value="Unassembled WGS sequence"/>
</dbReference>
<organism evidence="7 8">
    <name type="scientific">Seminavis robusta</name>
    <dbReference type="NCBI Taxonomy" id="568900"/>
    <lineage>
        <taxon>Eukaryota</taxon>
        <taxon>Sar</taxon>
        <taxon>Stramenopiles</taxon>
        <taxon>Ochrophyta</taxon>
        <taxon>Bacillariophyta</taxon>
        <taxon>Bacillariophyceae</taxon>
        <taxon>Bacillariophycidae</taxon>
        <taxon>Naviculales</taxon>
        <taxon>Naviculaceae</taxon>
        <taxon>Seminavis</taxon>
    </lineage>
</organism>
<proteinExistence type="inferred from homology"/>
<dbReference type="GO" id="GO:0000956">
    <property type="term" value="P:nuclear-transcribed mRNA catabolic process"/>
    <property type="evidence" value="ECO:0007669"/>
    <property type="project" value="TreeGrafter"/>
</dbReference>
<dbReference type="Pfam" id="PF00466">
    <property type="entry name" value="Ribosomal_L10"/>
    <property type="match status" value="1"/>
</dbReference>
<dbReference type="InterPro" id="IPR040637">
    <property type="entry name" value="Ribosomal_uL10-like_insert"/>
</dbReference>
<dbReference type="InterPro" id="IPR033867">
    <property type="entry name" value="Mrt4"/>
</dbReference>
<gene>
    <name evidence="7" type="ORF">SEMRO_1552_G281880.1</name>
</gene>
<dbReference type="EMBL" id="CAICTM010001550">
    <property type="protein sequence ID" value="CAB9524560.1"/>
    <property type="molecule type" value="Genomic_DNA"/>
</dbReference>
<dbReference type="GO" id="GO:0030687">
    <property type="term" value="C:preribosome, large subunit precursor"/>
    <property type="evidence" value="ECO:0007669"/>
    <property type="project" value="TreeGrafter"/>
</dbReference>
<dbReference type="GO" id="GO:0006364">
    <property type="term" value="P:rRNA processing"/>
    <property type="evidence" value="ECO:0007669"/>
    <property type="project" value="TreeGrafter"/>
</dbReference>
<accession>A0A9N8HTU2</accession>
<evidence type="ECO:0000256" key="5">
    <source>
        <dbReference type="RuleBase" id="RU364039"/>
    </source>
</evidence>
<dbReference type="FunFam" id="3.30.70.1730:FF:000005">
    <property type="entry name" value="Ribosome assembly factor mrt4"/>
    <property type="match status" value="1"/>
</dbReference>
<keyword evidence="3 5" id="KW-0963">Cytoplasm</keyword>
<dbReference type="InterPro" id="IPR043164">
    <property type="entry name" value="Ribosomal_uL10-like_insert_sf"/>
</dbReference>
<dbReference type="Gene3D" id="3.90.105.20">
    <property type="match status" value="1"/>
</dbReference>
<keyword evidence="8" id="KW-1185">Reference proteome</keyword>
<dbReference type="InterPro" id="IPR043141">
    <property type="entry name" value="Ribosomal_uL10-like_sf"/>
</dbReference>
<comment type="subunit">
    <text evidence="5">Associates with the pre-60S ribosomal particle.</text>
</comment>
<evidence type="ECO:0000256" key="1">
    <source>
        <dbReference type="ARBA" id="ARBA00004046"/>
    </source>
</evidence>
<dbReference type="GO" id="GO:0005730">
    <property type="term" value="C:nucleolus"/>
    <property type="evidence" value="ECO:0007669"/>
    <property type="project" value="UniProtKB-SubCell"/>
</dbReference>
<protein>
    <recommendedName>
        <fullName evidence="5">Ribosome assembly factor mrt4</fullName>
    </recommendedName>
</protein>
<comment type="subcellular location">
    <subcellularLocation>
        <location evidence="5">Cytoplasm</location>
    </subcellularLocation>
    <subcellularLocation>
        <location evidence="5">Nucleus</location>
        <location evidence="5">Nucleolus</location>
    </subcellularLocation>
</comment>
<keyword evidence="5" id="KW-0690">Ribosome biogenesis</keyword>
<name>A0A9N8HTU2_9STRA</name>
<dbReference type="InterPro" id="IPR001790">
    <property type="entry name" value="Ribosomal_uL10"/>
</dbReference>
<dbReference type="Pfam" id="PF17777">
    <property type="entry name" value="RL10P_insert"/>
    <property type="match status" value="1"/>
</dbReference>
<dbReference type="InterPro" id="IPR051742">
    <property type="entry name" value="Ribosome_Assembly_uL10"/>
</dbReference>
<dbReference type="GO" id="GO:0005737">
    <property type="term" value="C:cytoplasm"/>
    <property type="evidence" value="ECO:0007669"/>
    <property type="project" value="UniProtKB-SubCell"/>
</dbReference>
<comment type="caution">
    <text evidence="7">The sequence shown here is derived from an EMBL/GenBank/DDBJ whole genome shotgun (WGS) entry which is preliminary data.</text>
</comment>
<sequence>MPKSKRTRVVHLTETSKRSTREHKTKYIDEVRTAVDKHDTLYLFSFENMRSNKFKQVRMQFRANDMDEAPSRIFLGKNKLLQVALGRTPEDEYSDNLRQVSKRITGGSVGLLFTCRSPTEVEDYFANLCEPDFARAGFVAPRAVTIQLEQLAHFPVSMVEQFRTLGLPTKVDNGTIILMDGKQEHRICKEGETLSAEQCKLLTQFDQKIAEFKVKLECRWTRSSGQFDHL</sequence>
<dbReference type="SUPFAM" id="SSF160369">
    <property type="entry name" value="Ribosomal protein L10-like"/>
    <property type="match status" value="1"/>
</dbReference>
<dbReference type="AlphaFoldDB" id="A0A9N8HTU2"/>
<evidence type="ECO:0000313" key="7">
    <source>
        <dbReference type="EMBL" id="CAB9524560.1"/>
    </source>
</evidence>
<evidence type="ECO:0000313" key="8">
    <source>
        <dbReference type="Proteomes" id="UP001153069"/>
    </source>
</evidence>
<dbReference type="OrthoDB" id="10262308at2759"/>
<evidence type="ECO:0000256" key="4">
    <source>
        <dbReference type="ARBA" id="ARBA00023242"/>
    </source>
</evidence>
<dbReference type="CDD" id="cd05796">
    <property type="entry name" value="Ribosomal_P0_like"/>
    <property type="match status" value="1"/>
</dbReference>
<evidence type="ECO:0000259" key="6">
    <source>
        <dbReference type="Pfam" id="PF17777"/>
    </source>
</evidence>
<dbReference type="PANTHER" id="PTHR45841">
    <property type="entry name" value="MRNA TURNOVER PROTEIN 4 MRTO4"/>
    <property type="match status" value="1"/>
</dbReference>
<comment type="function">
    <text evidence="1 5">Component of the ribosome assembly machinery. Nuclear paralog of the ribosomal protein P0, it binds pre-60S subunits at an early stage of assembly in the nucleolus, and is replaced by P0 in cytoplasmic pre-60S subunits and mature 80S ribosomes.</text>
</comment>
<dbReference type="GO" id="GO:0000027">
    <property type="term" value="P:ribosomal large subunit assembly"/>
    <property type="evidence" value="ECO:0007669"/>
    <property type="project" value="InterPro"/>
</dbReference>
<evidence type="ECO:0000256" key="3">
    <source>
        <dbReference type="ARBA" id="ARBA00022490"/>
    </source>
</evidence>
<dbReference type="Gene3D" id="3.30.70.1730">
    <property type="match status" value="1"/>
</dbReference>
<evidence type="ECO:0000256" key="2">
    <source>
        <dbReference type="ARBA" id="ARBA00008889"/>
    </source>
</evidence>